<gene>
    <name evidence="2" type="ordered locus">Os06g0154900</name>
    <name evidence="2" type="ORF">OSNPB_060154900</name>
</gene>
<keyword evidence="3" id="KW-1185">Reference proteome</keyword>
<reference evidence="2 3" key="3">
    <citation type="journal article" date="2013" name="Rice">
        <title>Improvement of the Oryza sativa Nipponbare reference genome using next generation sequence and optical map data.</title>
        <authorList>
            <person name="Kawahara Y."/>
            <person name="de la Bastide M."/>
            <person name="Hamilton J.P."/>
            <person name="Kanamori H."/>
            <person name="McCombie W.R."/>
            <person name="Ouyang S."/>
            <person name="Schwartz D.C."/>
            <person name="Tanaka T."/>
            <person name="Wu J."/>
            <person name="Zhou S."/>
            <person name="Childs K.L."/>
            <person name="Davidson R.M."/>
            <person name="Lin H."/>
            <person name="Quesada-Ocampo L."/>
            <person name="Vaillancourt B."/>
            <person name="Sakai H."/>
            <person name="Lee S.S."/>
            <person name="Kim J."/>
            <person name="Numa H."/>
            <person name="Itoh T."/>
            <person name="Buell C.R."/>
            <person name="Matsumoto T."/>
        </authorList>
    </citation>
    <scope>NUCLEOTIDE SEQUENCE [LARGE SCALE GENOMIC DNA]</scope>
    <source>
        <strain evidence="3">cv. Nipponbare</strain>
    </source>
</reference>
<dbReference type="Proteomes" id="UP000059680">
    <property type="component" value="Chromosome 6"/>
</dbReference>
<dbReference type="AlphaFoldDB" id="A0A0P0WT60"/>
<dbReference type="PANTHER" id="PTHR31315">
    <property type="entry name" value="PROTEIN SIP5"/>
    <property type="match status" value="1"/>
</dbReference>
<dbReference type="OMA" id="ELCLIFC"/>
<name>A0A0P0WT60_ORYSJ</name>
<dbReference type="Gramene" id="Os06t0154900-01">
    <property type="protein sequence ID" value="Os06t0154900-01"/>
    <property type="gene ID" value="Os06g0154900"/>
</dbReference>
<dbReference type="InterPro" id="IPR039301">
    <property type="entry name" value="Sip5/DA2"/>
</dbReference>
<dbReference type="eggNOG" id="KOG2789">
    <property type="taxonomic scope" value="Eukaryota"/>
</dbReference>
<dbReference type="EMBL" id="AP014962">
    <property type="protein sequence ID" value="BAS96228.1"/>
    <property type="molecule type" value="Genomic_DNA"/>
</dbReference>
<accession>A0A0P0WT60</accession>
<reference evidence="3" key="1">
    <citation type="journal article" date="2005" name="Nature">
        <title>The map-based sequence of the rice genome.</title>
        <authorList>
            <consortium name="International rice genome sequencing project (IRGSP)"/>
            <person name="Matsumoto T."/>
            <person name="Wu J."/>
            <person name="Kanamori H."/>
            <person name="Katayose Y."/>
            <person name="Fujisawa M."/>
            <person name="Namiki N."/>
            <person name="Mizuno H."/>
            <person name="Yamamoto K."/>
            <person name="Antonio B.A."/>
            <person name="Baba T."/>
            <person name="Sakata K."/>
            <person name="Nagamura Y."/>
            <person name="Aoki H."/>
            <person name="Arikawa K."/>
            <person name="Arita K."/>
            <person name="Bito T."/>
            <person name="Chiden Y."/>
            <person name="Fujitsuka N."/>
            <person name="Fukunaka R."/>
            <person name="Hamada M."/>
            <person name="Harada C."/>
            <person name="Hayashi A."/>
            <person name="Hijishita S."/>
            <person name="Honda M."/>
            <person name="Hosokawa S."/>
            <person name="Ichikawa Y."/>
            <person name="Idonuma A."/>
            <person name="Iijima M."/>
            <person name="Ikeda M."/>
            <person name="Ikeno M."/>
            <person name="Ito K."/>
            <person name="Ito S."/>
            <person name="Ito T."/>
            <person name="Ito Y."/>
            <person name="Ito Y."/>
            <person name="Iwabuchi A."/>
            <person name="Kamiya K."/>
            <person name="Karasawa W."/>
            <person name="Kurita K."/>
            <person name="Katagiri S."/>
            <person name="Kikuta A."/>
            <person name="Kobayashi H."/>
            <person name="Kobayashi N."/>
            <person name="Machita K."/>
            <person name="Maehara T."/>
            <person name="Masukawa M."/>
            <person name="Mizubayashi T."/>
            <person name="Mukai Y."/>
            <person name="Nagasaki H."/>
            <person name="Nagata Y."/>
            <person name="Naito S."/>
            <person name="Nakashima M."/>
            <person name="Nakama Y."/>
            <person name="Nakamichi Y."/>
            <person name="Nakamura M."/>
            <person name="Meguro A."/>
            <person name="Negishi M."/>
            <person name="Ohta I."/>
            <person name="Ohta T."/>
            <person name="Okamoto M."/>
            <person name="Ono N."/>
            <person name="Saji S."/>
            <person name="Sakaguchi M."/>
            <person name="Sakai K."/>
            <person name="Shibata M."/>
            <person name="Shimokawa T."/>
            <person name="Song J."/>
            <person name="Takazaki Y."/>
            <person name="Terasawa K."/>
            <person name="Tsugane M."/>
            <person name="Tsuji K."/>
            <person name="Ueda S."/>
            <person name="Waki K."/>
            <person name="Yamagata H."/>
            <person name="Yamamoto M."/>
            <person name="Yamamoto S."/>
            <person name="Yamane H."/>
            <person name="Yoshiki S."/>
            <person name="Yoshihara R."/>
            <person name="Yukawa K."/>
            <person name="Zhong H."/>
            <person name="Yano M."/>
            <person name="Yuan Q."/>
            <person name="Ouyang S."/>
            <person name="Liu J."/>
            <person name="Jones K.M."/>
            <person name="Gansberger K."/>
            <person name="Moffat K."/>
            <person name="Hill J."/>
            <person name="Bera J."/>
            <person name="Fadrosh D."/>
            <person name="Jin S."/>
            <person name="Johri S."/>
            <person name="Kim M."/>
            <person name="Overton L."/>
            <person name="Reardon M."/>
            <person name="Tsitrin T."/>
            <person name="Vuong H."/>
            <person name="Weaver B."/>
            <person name="Ciecko A."/>
            <person name="Tallon L."/>
            <person name="Jackson J."/>
            <person name="Pai G."/>
            <person name="Aken S.V."/>
            <person name="Utterback T."/>
            <person name="Reidmuller S."/>
            <person name="Feldblyum T."/>
            <person name="Hsiao J."/>
            <person name="Zismann V."/>
            <person name="Iobst S."/>
            <person name="de Vazeille A.R."/>
            <person name="Buell C.R."/>
            <person name="Ying K."/>
            <person name="Li Y."/>
            <person name="Lu T."/>
            <person name="Huang Y."/>
            <person name="Zhao Q."/>
            <person name="Feng Q."/>
            <person name="Zhang L."/>
            <person name="Zhu J."/>
            <person name="Weng Q."/>
            <person name="Mu J."/>
            <person name="Lu Y."/>
            <person name="Fan D."/>
            <person name="Liu Y."/>
            <person name="Guan J."/>
            <person name="Zhang Y."/>
            <person name="Yu S."/>
            <person name="Liu X."/>
            <person name="Zhang Y."/>
            <person name="Hong G."/>
            <person name="Han B."/>
            <person name="Choisne N."/>
            <person name="Demange N."/>
            <person name="Orjeda G."/>
            <person name="Samain S."/>
            <person name="Cattolico L."/>
            <person name="Pelletier E."/>
            <person name="Couloux A."/>
            <person name="Segurens B."/>
            <person name="Wincker P."/>
            <person name="D'Hont A."/>
            <person name="Scarpelli C."/>
            <person name="Weissenbach J."/>
            <person name="Salanoubat M."/>
            <person name="Quetier F."/>
            <person name="Yu Y."/>
            <person name="Kim H.R."/>
            <person name="Rambo T."/>
            <person name="Currie J."/>
            <person name="Collura K."/>
            <person name="Luo M."/>
            <person name="Yang T."/>
            <person name="Ammiraju J.S.S."/>
            <person name="Engler F."/>
            <person name="Soderlund C."/>
            <person name="Wing R.A."/>
            <person name="Palmer L.E."/>
            <person name="de la Bastide M."/>
            <person name="Spiegel L."/>
            <person name="Nascimento L."/>
            <person name="Zutavern T."/>
            <person name="O'Shaughnessy A."/>
            <person name="Dike S."/>
            <person name="Dedhia N."/>
            <person name="Preston R."/>
            <person name="Balija V."/>
            <person name="McCombie W.R."/>
            <person name="Chow T."/>
            <person name="Chen H."/>
            <person name="Chung M."/>
            <person name="Chen C."/>
            <person name="Shaw J."/>
            <person name="Wu H."/>
            <person name="Hsiao K."/>
            <person name="Chao Y."/>
            <person name="Chu M."/>
            <person name="Cheng C."/>
            <person name="Hour A."/>
            <person name="Lee P."/>
            <person name="Lin S."/>
            <person name="Lin Y."/>
            <person name="Liou J."/>
            <person name="Liu S."/>
            <person name="Hsing Y."/>
            <person name="Raghuvanshi S."/>
            <person name="Mohanty A."/>
            <person name="Bharti A.K."/>
            <person name="Gaur A."/>
            <person name="Gupta V."/>
            <person name="Kumar D."/>
            <person name="Ravi V."/>
            <person name="Vij S."/>
            <person name="Kapur A."/>
            <person name="Khurana P."/>
            <person name="Khurana P."/>
            <person name="Khurana J.P."/>
            <person name="Tyagi A.K."/>
            <person name="Gaikwad K."/>
            <person name="Singh A."/>
            <person name="Dalal V."/>
            <person name="Srivastava S."/>
            <person name="Dixit A."/>
            <person name="Pal A.K."/>
            <person name="Ghazi I.A."/>
            <person name="Yadav M."/>
            <person name="Pandit A."/>
            <person name="Bhargava A."/>
            <person name="Sureshbabu K."/>
            <person name="Batra K."/>
            <person name="Sharma T.R."/>
            <person name="Mohapatra T."/>
            <person name="Singh N.K."/>
            <person name="Messing J."/>
            <person name="Nelson A.B."/>
            <person name="Fuks G."/>
            <person name="Kavchok S."/>
            <person name="Keizer G."/>
            <person name="Linton E."/>
            <person name="Llaca V."/>
            <person name="Song R."/>
            <person name="Tanyolac B."/>
            <person name="Young S."/>
            <person name="Ho-Il K."/>
            <person name="Hahn J.H."/>
            <person name="Sangsakoo G."/>
            <person name="Vanavichit A."/>
            <person name="de Mattos Luiz.A.T."/>
            <person name="Zimmer P.D."/>
            <person name="Malone G."/>
            <person name="Dellagostin O."/>
            <person name="de Oliveira A.C."/>
            <person name="Bevan M."/>
            <person name="Bancroft I."/>
            <person name="Minx P."/>
            <person name="Cordum H."/>
            <person name="Wilson R."/>
            <person name="Cheng Z."/>
            <person name="Jin W."/>
            <person name="Jiang J."/>
            <person name="Leong S.A."/>
            <person name="Iwama H."/>
            <person name="Gojobori T."/>
            <person name="Itoh T."/>
            <person name="Niimura Y."/>
            <person name="Fujii Y."/>
            <person name="Habara T."/>
            <person name="Sakai H."/>
            <person name="Sato Y."/>
            <person name="Wilson G."/>
            <person name="Kumar K."/>
            <person name="McCouch S."/>
            <person name="Juretic N."/>
            <person name="Hoen D."/>
            <person name="Wright S."/>
            <person name="Bruskiewich R."/>
            <person name="Bureau T."/>
            <person name="Miyao A."/>
            <person name="Hirochika H."/>
            <person name="Nishikawa T."/>
            <person name="Kadowaki K."/>
            <person name="Sugiura M."/>
            <person name="Burr B."/>
            <person name="Sasaki T."/>
        </authorList>
    </citation>
    <scope>NUCLEOTIDE SEQUENCE [LARGE SCALE GENOMIC DNA]</scope>
    <source>
        <strain evidence="3">cv. Nipponbare</strain>
    </source>
</reference>
<dbReference type="ExpressionAtlas" id="A0A0P0WT60">
    <property type="expression patterns" value="baseline and differential"/>
</dbReference>
<sequence>MGNQVGGRRRRRPAVEERYTRPQGLYPHPDIDLKKLRRLIVEAKLAPCFPGSDDPRADLEECPICFLFYPSLNRSKCCAKGICTECFLQMRTPTSCRPTQCPYCKMASYAVEYRGVKTKEEKGTEQIEEQRVIEAQIRMRQQELQDDAERMKKKQAAALTDVVTTAQVEHCDTGGASTTVKSSGQGSDMLSSQVQHAELLLKTSERLKQMRFVLLTELCLIFCKSSCLLLHQCNLDQSHDSISMTDYRLRSEMSISGPSNPQIV</sequence>
<reference evidence="2 3" key="2">
    <citation type="journal article" date="2013" name="Plant Cell Physiol.">
        <title>Rice Annotation Project Database (RAP-DB): an integrative and interactive database for rice genomics.</title>
        <authorList>
            <person name="Sakai H."/>
            <person name="Lee S.S."/>
            <person name="Tanaka T."/>
            <person name="Numa H."/>
            <person name="Kim J."/>
            <person name="Kawahara Y."/>
            <person name="Wakimoto H."/>
            <person name="Yang C.C."/>
            <person name="Iwamoto M."/>
            <person name="Abe T."/>
            <person name="Yamada Y."/>
            <person name="Muto A."/>
            <person name="Inokuchi H."/>
            <person name="Ikemura T."/>
            <person name="Matsumoto T."/>
            <person name="Sasaki T."/>
            <person name="Itoh T."/>
        </authorList>
    </citation>
    <scope>NUCLEOTIDE SEQUENCE [LARGE SCALE GENOMIC DNA]</scope>
    <source>
        <strain evidence="3">cv. Nipponbare</strain>
    </source>
</reference>
<evidence type="ECO:0000313" key="3">
    <source>
        <dbReference type="Proteomes" id="UP000059680"/>
    </source>
</evidence>
<dbReference type="PANTHER" id="PTHR31315:SF10">
    <property type="entry name" value="GW2"/>
    <property type="match status" value="1"/>
</dbReference>
<organism evidence="2 3">
    <name type="scientific">Oryza sativa subsp. japonica</name>
    <name type="common">Rice</name>
    <dbReference type="NCBI Taxonomy" id="39947"/>
    <lineage>
        <taxon>Eukaryota</taxon>
        <taxon>Viridiplantae</taxon>
        <taxon>Streptophyta</taxon>
        <taxon>Embryophyta</taxon>
        <taxon>Tracheophyta</taxon>
        <taxon>Spermatophyta</taxon>
        <taxon>Magnoliopsida</taxon>
        <taxon>Liliopsida</taxon>
        <taxon>Poales</taxon>
        <taxon>Poaceae</taxon>
        <taxon>BOP clade</taxon>
        <taxon>Oryzoideae</taxon>
        <taxon>Oryzeae</taxon>
        <taxon>Oryzinae</taxon>
        <taxon>Oryza</taxon>
        <taxon>Oryza sativa</taxon>
    </lineage>
</organism>
<protein>
    <submittedName>
        <fullName evidence="2">Os06g0154900 protein</fullName>
    </submittedName>
</protein>
<dbReference type="InParanoid" id="A0A0P0WT60"/>
<dbReference type="STRING" id="39947.A0A0P0WT60"/>
<evidence type="ECO:0000313" key="2">
    <source>
        <dbReference type="EMBL" id="BAS96228.1"/>
    </source>
</evidence>
<dbReference type="PaxDb" id="39947-A0A0P0WT60"/>
<evidence type="ECO:0000256" key="1">
    <source>
        <dbReference type="SAM" id="MobiDB-lite"/>
    </source>
</evidence>
<proteinExistence type="predicted"/>
<feature type="region of interest" description="Disordered" evidence="1">
    <location>
        <begin position="1"/>
        <end position="21"/>
    </location>
</feature>